<dbReference type="InterPro" id="IPR004158">
    <property type="entry name" value="DUF247_pln"/>
</dbReference>
<evidence type="ECO:0000313" key="3">
    <source>
        <dbReference type="Proteomes" id="UP000824469"/>
    </source>
</evidence>
<sequence>MRLPKSIMNAKAEAYIPEMVSLGPYHHRTLKDKSAGAIPPPPQQSLSDGSLQAQGHQGCS</sequence>
<name>A0AA38CIA7_TAXCH</name>
<dbReference type="AlphaFoldDB" id="A0AA38CIA7"/>
<protein>
    <submittedName>
        <fullName evidence="2">Uncharacterized protein</fullName>
    </submittedName>
</protein>
<evidence type="ECO:0000313" key="2">
    <source>
        <dbReference type="EMBL" id="KAH9299428.1"/>
    </source>
</evidence>
<keyword evidence="3" id="KW-1185">Reference proteome</keyword>
<dbReference type="Pfam" id="PF03140">
    <property type="entry name" value="DUF247"/>
    <property type="match status" value="1"/>
</dbReference>
<evidence type="ECO:0000256" key="1">
    <source>
        <dbReference type="SAM" id="MobiDB-lite"/>
    </source>
</evidence>
<feature type="compositionally biased region" description="Polar residues" evidence="1">
    <location>
        <begin position="44"/>
        <end position="60"/>
    </location>
</feature>
<comment type="caution">
    <text evidence="2">The sequence shown here is derived from an EMBL/GenBank/DDBJ whole genome shotgun (WGS) entry which is preliminary data.</text>
</comment>
<proteinExistence type="predicted"/>
<accession>A0AA38CIA7</accession>
<gene>
    <name evidence="2" type="ORF">KI387_031110</name>
</gene>
<feature type="region of interest" description="Disordered" evidence="1">
    <location>
        <begin position="31"/>
        <end position="60"/>
    </location>
</feature>
<dbReference type="Proteomes" id="UP000824469">
    <property type="component" value="Unassembled WGS sequence"/>
</dbReference>
<dbReference type="EMBL" id="JAHRHJ020000010">
    <property type="protein sequence ID" value="KAH9299428.1"/>
    <property type="molecule type" value="Genomic_DNA"/>
</dbReference>
<organism evidence="2 3">
    <name type="scientific">Taxus chinensis</name>
    <name type="common">Chinese yew</name>
    <name type="synonym">Taxus wallichiana var. chinensis</name>
    <dbReference type="NCBI Taxonomy" id="29808"/>
    <lineage>
        <taxon>Eukaryota</taxon>
        <taxon>Viridiplantae</taxon>
        <taxon>Streptophyta</taxon>
        <taxon>Embryophyta</taxon>
        <taxon>Tracheophyta</taxon>
        <taxon>Spermatophyta</taxon>
        <taxon>Pinopsida</taxon>
        <taxon>Pinidae</taxon>
        <taxon>Conifers II</taxon>
        <taxon>Cupressales</taxon>
        <taxon>Taxaceae</taxon>
        <taxon>Taxus</taxon>
    </lineage>
</organism>
<reference evidence="2 3" key="1">
    <citation type="journal article" date="2021" name="Nat. Plants">
        <title>The Taxus genome provides insights into paclitaxel biosynthesis.</title>
        <authorList>
            <person name="Xiong X."/>
            <person name="Gou J."/>
            <person name="Liao Q."/>
            <person name="Li Y."/>
            <person name="Zhou Q."/>
            <person name="Bi G."/>
            <person name="Li C."/>
            <person name="Du R."/>
            <person name="Wang X."/>
            <person name="Sun T."/>
            <person name="Guo L."/>
            <person name="Liang H."/>
            <person name="Lu P."/>
            <person name="Wu Y."/>
            <person name="Zhang Z."/>
            <person name="Ro D.K."/>
            <person name="Shang Y."/>
            <person name="Huang S."/>
            <person name="Yan J."/>
        </authorList>
    </citation>
    <scope>NUCLEOTIDE SEQUENCE [LARGE SCALE GENOMIC DNA]</scope>
    <source>
        <strain evidence="2">Ta-2019</strain>
    </source>
</reference>